<feature type="region of interest" description="Disordered" evidence="10">
    <location>
        <begin position="262"/>
        <end position="366"/>
    </location>
</feature>
<comment type="subcellular location">
    <subcellularLocation>
        <location evidence="1">Cytoplasm</location>
        <location evidence="1">Cytoskeleton</location>
        <location evidence="1">Microtubule organizing center</location>
        <location evidence="1">Centrosome</location>
    </subcellularLocation>
</comment>
<evidence type="ECO:0000256" key="6">
    <source>
        <dbReference type="ARBA" id="ARBA00023054"/>
    </source>
</evidence>
<protein>
    <recommendedName>
        <fullName evidence="3">Centrosomal protein of 70 kDa</fullName>
    </recommendedName>
</protein>
<feature type="compositionally biased region" description="Polar residues" evidence="10">
    <location>
        <begin position="329"/>
        <end position="338"/>
    </location>
</feature>
<evidence type="ECO:0000256" key="3">
    <source>
        <dbReference type="ARBA" id="ARBA00018408"/>
    </source>
</evidence>
<feature type="compositionally biased region" description="Low complexity" evidence="10">
    <location>
        <begin position="172"/>
        <end position="196"/>
    </location>
</feature>
<evidence type="ECO:0000313" key="11">
    <source>
        <dbReference type="EMBL" id="KAG5175815.1"/>
    </source>
</evidence>
<organism evidence="11 12">
    <name type="scientific">Tribonema minus</name>
    <dbReference type="NCBI Taxonomy" id="303371"/>
    <lineage>
        <taxon>Eukaryota</taxon>
        <taxon>Sar</taxon>
        <taxon>Stramenopiles</taxon>
        <taxon>Ochrophyta</taxon>
        <taxon>PX clade</taxon>
        <taxon>Xanthophyceae</taxon>
        <taxon>Tribonematales</taxon>
        <taxon>Tribonemataceae</taxon>
        <taxon>Tribonema</taxon>
    </lineage>
</organism>
<evidence type="ECO:0000256" key="5">
    <source>
        <dbReference type="ARBA" id="ARBA00022803"/>
    </source>
</evidence>
<gene>
    <name evidence="11" type="ORF">JKP88DRAFT_351349</name>
</gene>
<dbReference type="PANTHER" id="PTHR14594:SF1">
    <property type="entry name" value="CENTROSOMAL PROTEIN OF 70 KDA"/>
    <property type="match status" value="1"/>
</dbReference>
<feature type="compositionally biased region" description="Basic and acidic residues" evidence="10">
    <location>
        <begin position="950"/>
        <end position="960"/>
    </location>
</feature>
<name>A0A835YIJ6_9STRA</name>
<dbReference type="GO" id="GO:0060271">
    <property type="term" value="P:cilium assembly"/>
    <property type="evidence" value="ECO:0007669"/>
    <property type="project" value="InterPro"/>
</dbReference>
<evidence type="ECO:0000256" key="4">
    <source>
        <dbReference type="ARBA" id="ARBA00022490"/>
    </source>
</evidence>
<feature type="region of interest" description="Disordered" evidence="10">
    <location>
        <begin position="722"/>
        <end position="750"/>
    </location>
</feature>
<evidence type="ECO:0000256" key="1">
    <source>
        <dbReference type="ARBA" id="ARBA00004300"/>
    </source>
</evidence>
<feature type="compositionally biased region" description="Low complexity" evidence="10">
    <location>
        <begin position="294"/>
        <end position="311"/>
    </location>
</feature>
<keyword evidence="12" id="KW-1185">Reference proteome</keyword>
<evidence type="ECO:0000256" key="8">
    <source>
        <dbReference type="ARBA" id="ARBA00025273"/>
    </source>
</evidence>
<feature type="compositionally biased region" description="Polar residues" evidence="10">
    <location>
        <begin position="71"/>
        <end position="91"/>
    </location>
</feature>
<dbReference type="OrthoDB" id="2020926at2759"/>
<feature type="compositionally biased region" description="Low complexity" evidence="10">
    <location>
        <begin position="134"/>
        <end position="165"/>
    </location>
</feature>
<evidence type="ECO:0000256" key="2">
    <source>
        <dbReference type="ARBA" id="ARBA00011832"/>
    </source>
</evidence>
<sequence>MDDDVPDTGGPELDNSMLSTQAIAGVSPPPQSLTPLNATKYATNSASGSPARLSANSASPRPMFKLFPHSNGAQGTTTDDTGPRVSSTSREMPSPHQKENAAAVHSTTQQLNAVTSQRQPAGSTGSSEPGPTPAEAAAAAATVQLQQQQAAVAEARARAEQLLQRYSVSQSAEAAAAHAATVAQAGAAGTAPTTAAPLREGMDGDDTAALLAELRQAAALTSSSSSSAAASPSTPRAAAAGAAATDADAVYASAPAAAAAAAAASAAAAAGSSGPPATDGGAMDALLLPPPPIVRSSGRARSSSDSVSSGSEPAQERRADWSTERHQEQYQSSQPSWDQESEDGRGFGGDRGDTPQQVDLGREMDELVMEQARLAAMLARAGLSDDAPAPQERSWEQASASADEEDQASARDRAAAAEESEGSAHGGADYRQGGRGGSGAQAEDFNFPFGPQEGAVNEALLRHGFDAVSLLNPLELMATLQDVLLQYEERGRAIERQALGARRGEGGGGGAAAGELEGRVEDLTRALRAAASEERTKLAHRELDTAKSAAAAEARAHEATKQGLLKQLKASEARVTAKEVLAERLIARLAAQAERESSQRRTDKDMLSKMRASVGSASTRGGGGGGGDARVAEVVRAYERARQKDGVEMDHLRCEVARLAEELRLAENRSVFAGPDVEIAARSARRAAEAEDFAAETARELSAAREVHMRLERRLARAQEELAQQRSAREQRRLAQQPSAQERAESRLQNLELDVQSRPTVKEWRECQYRVKELEQQLAKAVADVEEAYDIRRLRRHTDTRELMRRDRADARLGLSAAIAAVPLEAAREALRDACRRLSVSDIGEIGGAIDKLARVVAVVPRLAGVVNGVCAALFGEEGDAGGRALEDIPDIVETLLNFKGAVLSELADRAVCEPPPLGRNVPPPKNDHAAVLALKQLVDLERRVAVEHLEKRRGTRDAQRQQQQQQRAPLGGHGA</sequence>
<dbReference type="EMBL" id="JAFCMP010000545">
    <property type="protein sequence ID" value="KAG5175815.1"/>
    <property type="molecule type" value="Genomic_DNA"/>
</dbReference>
<evidence type="ECO:0000256" key="10">
    <source>
        <dbReference type="SAM" id="MobiDB-lite"/>
    </source>
</evidence>
<evidence type="ECO:0000256" key="9">
    <source>
        <dbReference type="SAM" id="Coils"/>
    </source>
</evidence>
<dbReference type="AlphaFoldDB" id="A0A835YIJ6"/>
<proteinExistence type="predicted"/>
<feature type="compositionally biased region" description="Polar residues" evidence="10">
    <location>
        <begin position="105"/>
        <end position="129"/>
    </location>
</feature>
<feature type="region of interest" description="Disordered" evidence="10">
    <location>
        <begin position="221"/>
        <end position="246"/>
    </location>
</feature>
<keyword evidence="7" id="KW-0206">Cytoskeleton</keyword>
<feature type="compositionally biased region" description="Basic and acidic residues" evidence="10">
    <location>
        <begin position="593"/>
        <end position="608"/>
    </location>
</feature>
<feature type="compositionally biased region" description="Basic and acidic residues" evidence="10">
    <location>
        <begin position="342"/>
        <end position="353"/>
    </location>
</feature>
<dbReference type="InterPro" id="IPR037692">
    <property type="entry name" value="CEP70"/>
</dbReference>
<comment type="subunit">
    <text evidence="2">Directly interacts with tubulin-gamma; this interaction determines centrosomal localization.</text>
</comment>
<feature type="region of interest" description="Disordered" evidence="10">
    <location>
        <begin position="1"/>
        <end position="208"/>
    </location>
</feature>
<reference evidence="11" key="1">
    <citation type="submission" date="2021-02" db="EMBL/GenBank/DDBJ databases">
        <title>First Annotated Genome of the Yellow-green Alga Tribonema minus.</title>
        <authorList>
            <person name="Mahan K.M."/>
        </authorList>
    </citation>
    <scope>NUCLEOTIDE SEQUENCE</scope>
    <source>
        <strain evidence="11">UTEX B ZZ1240</strain>
    </source>
</reference>
<dbReference type="Proteomes" id="UP000664859">
    <property type="component" value="Unassembled WGS sequence"/>
</dbReference>
<evidence type="ECO:0000313" key="12">
    <source>
        <dbReference type="Proteomes" id="UP000664859"/>
    </source>
</evidence>
<evidence type="ECO:0000256" key="7">
    <source>
        <dbReference type="ARBA" id="ARBA00023212"/>
    </source>
</evidence>
<dbReference type="GO" id="GO:0043015">
    <property type="term" value="F:gamma-tubulin binding"/>
    <property type="evidence" value="ECO:0007669"/>
    <property type="project" value="InterPro"/>
</dbReference>
<comment type="function">
    <text evidence="8">Plays a role in the organization of both preexisting and nascent microtubules in interphase cells. During mitosis, required for the organization and orientation of the mitotic spindle.</text>
</comment>
<dbReference type="PANTHER" id="PTHR14594">
    <property type="entry name" value="CENTROSOMAL PROTEIN OF 70 KDA"/>
    <property type="match status" value="1"/>
</dbReference>
<comment type="caution">
    <text evidence="11">The sequence shown here is derived from an EMBL/GenBank/DDBJ whole genome shotgun (WGS) entry which is preliminary data.</text>
</comment>
<feature type="compositionally biased region" description="Basic and acidic residues" evidence="10">
    <location>
        <begin position="314"/>
        <end position="328"/>
    </location>
</feature>
<dbReference type="GO" id="GO:0005813">
    <property type="term" value="C:centrosome"/>
    <property type="evidence" value="ECO:0007669"/>
    <property type="project" value="UniProtKB-SubCell"/>
</dbReference>
<feature type="compositionally biased region" description="Low complexity" evidence="10">
    <location>
        <begin position="262"/>
        <end position="282"/>
    </location>
</feature>
<feature type="region of interest" description="Disordered" evidence="10">
    <location>
        <begin position="383"/>
        <end position="450"/>
    </location>
</feature>
<feature type="region of interest" description="Disordered" evidence="10">
    <location>
        <begin position="592"/>
        <end position="629"/>
    </location>
</feature>
<feature type="compositionally biased region" description="Polar residues" evidence="10">
    <location>
        <begin position="33"/>
        <end position="59"/>
    </location>
</feature>
<feature type="coiled-coil region" evidence="9">
    <location>
        <begin position="513"/>
        <end position="574"/>
    </location>
</feature>
<dbReference type="GO" id="GO:0070507">
    <property type="term" value="P:regulation of microtubule cytoskeleton organization"/>
    <property type="evidence" value="ECO:0007669"/>
    <property type="project" value="InterPro"/>
</dbReference>
<keyword evidence="6 9" id="KW-0175">Coiled coil</keyword>
<accession>A0A835YIJ6</accession>
<feature type="region of interest" description="Disordered" evidence="10">
    <location>
        <begin position="950"/>
        <end position="976"/>
    </location>
</feature>
<keyword evidence="4" id="KW-0963">Cytoplasm</keyword>
<keyword evidence="5" id="KW-0802">TPR repeat</keyword>